<feature type="compositionally biased region" description="Polar residues" evidence="8">
    <location>
        <begin position="30"/>
        <end position="41"/>
    </location>
</feature>
<feature type="repeat" description="TPR" evidence="7">
    <location>
        <begin position="614"/>
        <end position="647"/>
    </location>
</feature>
<feature type="repeat" description="TPR" evidence="7">
    <location>
        <begin position="648"/>
        <end position="681"/>
    </location>
</feature>
<dbReference type="Pfam" id="PF13181">
    <property type="entry name" value="TPR_8"/>
    <property type="match status" value="2"/>
</dbReference>
<keyword evidence="5 7" id="KW-0802">TPR repeat</keyword>
<feature type="region of interest" description="Disordered" evidence="8">
    <location>
        <begin position="699"/>
        <end position="739"/>
    </location>
</feature>
<reference evidence="9" key="1">
    <citation type="submission" date="2022-06" db="EMBL/GenBank/DDBJ databases">
        <authorList>
            <consortium name="SYNGENTA / RWTH Aachen University"/>
        </authorList>
    </citation>
    <scope>NUCLEOTIDE SEQUENCE</scope>
</reference>
<evidence type="ECO:0000313" key="9">
    <source>
        <dbReference type="EMBL" id="CAH7683304.1"/>
    </source>
</evidence>
<evidence type="ECO:0000256" key="2">
    <source>
        <dbReference type="ARBA" id="ARBA00022737"/>
    </source>
</evidence>
<sequence length="795" mass="91219">MLMNRIEALRSTVNIDPKTHKSFSINKFNHSNQTQESQLQPTTTSNIDSTSSSLPQSNNSDQDWNIIDRLRLWRDDARAQHLYQTAAFWGEKVYSLTSDPNDAFWLAQVYFLTGQFFRAEKILTGVKKLSIVTTSSECNHQPIVEQNLGSMVNFNLGEDHHHQQQQQPQTQKLIQSILSTTGTSDQQPILPRQPTQTVEQQIQSDSSDSIRMTDYSTACRYLAAQCMIRQGKWDEALEMVGEENPFRINNLQPTNSTTNNHHNSDPNNSSGSNCSRNNYLKKESNRAAIDGGIKFESSMCYLRGLIHLQNKSLDRAKESFLESLALDVKCYESFEALVGGNMLEPEEEWEFVQSLGYHHQTPEDQMFIKSLYTVRLKKFNHKEQVFESFKILKDQFNLNDDPDGSFGLADWLFTNYRFQDCYRITSRILALHDYHQPTLPLHLSCMAMIPNLLPSLFLISHQLIERDSNSAISWYGAGLWYFSQKRYEESRRFFSKSALLDSRFCPSWFAFGHALAYEGEHDQAITAYSTASHNFQGSHLPLLFIGMQHIQLANLNLGLDYLNSAHQICKFDPLVLHEKGVVLYYQEKWIEAIEMFEESLKLSNLSQTDPKIWSPTYLNLAHCYRRLKRYKESLESALKAKKLQPRSSIVLTTIGMAHHGLNNNDEAIRFYHESLAVLPADPTTTSLLKFSLELETSNFSNSNDDPPATTIGQDLKDLLPSSSSKGFQTLRRERERTPEVDRRLMSKLPGRALKEWEGDIERFEDEVEECGLRFGKAQNDEGGRRSYGDCEMVEG</sequence>
<dbReference type="InterPro" id="IPR019734">
    <property type="entry name" value="TPR_rpt"/>
</dbReference>
<evidence type="ECO:0000256" key="7">
    <source>
        <dbReference type="PROSITE-ProRule" id="PRU00339"/>
    </source>
</evidence>
<dbReference type="GO" id="GO:0031145">
    <property type="term" value="P:anaphase-promoting complex-dependent catabolic process"/>
    <property type="evidence" value="ECO:0007669"/>
    <property type="project" value="TreeGrafter"/>
</dbReference>
<evidence type="ECO:0000256" key="4">
    <source>
        <dbReference type="ARBA" id="ARBA00022786"/>
    </source>
</evidence>
<proteinExistence type="predicted"/>
<evidence type="ECO:0000256" key="1">
    <source>
        <dbReference type="ARBA" id="ARBA00022618"/>
    </source>
</evidence>
<keyword evidence="3" id="KW-0498">Mitosis</keyword>
<feature type="compositionally biased region" description="Basic and acidic residues" evidence="8">
    <location>
        <begin position="778"/>
        <end position="788"/>
    </location>
</feature>
<feature type="compositionally biased region" description="Low complexity" evidence="8">
    <location>
        <begin position="200"/>
        <end position="209"/>
    </location>
</feature>
<keyword evidence="10" id="KW-1185">Reference proteome</keyword>
<evidence type="ECO:0000313" key="10">
    <source>
        <dbReference type="Proteomes" id="UP001153365"/>
    </source>
</evidence>
<comment type="caution">
    <text evidence="9">The sequence shown here is derived from an EMBL/GenBank/DDBJ whole genome shotgun (WGS) entry which is preliminary data.</text>
</comment>
<dbReference type="Pfam" id="PF12895">
    <property type="entry name" value="ANAPC3"/>
    <property type="match status" value="1"/>
</dbReference>
<feature type="region of interest" description="Disordered" evidence="8">
    <location>
        <begin position="247"/>
        <end position="277"/>
    </location>
</feature>
<dbReference type="PROSITE" id="PS50005">
    <property type="entry name" value="TPR"/>
    <property type="match status" value="2"/>
</dbReference>
<feature type="region of interest" description="Disordered" evidence="8">
    <location>
        <begin position="776"/>
        <end position="795"/>
    </location>
</feature>
<evidence type="ECO:0000256" key="3">
    <source>
        <dbReference type="ARBA" id="ARBA00022776"/>
    </source>
</evidence>
<gene>
    <name evidence="9" type="ORF">PPACK8108_LOCUS16748</name>
</gene>
<dbReference type="Proteomes" id="UP001153365">
    <property type="component" value="Unassembled WGS sequence"/>
</dbReference>
<accession>A0AAV0B815</accession>
<dbReference type="GO" id="GO:0016567">
    <property type="term" value="P:protein ubiquitination"/>
    <property type="evidence" value="ECO:0007669"/>
    <property type="project" value="TreeGrafter"/>
</dbReference>
<evidence type="ECO:0000256" key="8">
    <source>
        <dbReference type="SAM" id="MobiDB-lite"/>
    </source>
</evidence>
<dbReference type="InterPro" id="IPR011990">
    <property type="entry name" value="TPR-like_helical_dom_sf"/>
</dbReference>
<dbReference type="GO" id="GO:0051301">
    <property type="term" value="P:cell division"/>
    <property type="evidence" value="ECO:0007669"/>
    <property type="project" value="UniProtKB-KW"/>
</dbReference>
<feature type="compositionally biased region" description="Low complexity" evidence="8">
    <location>
        <begin position="42"/>
        <end position="60"/>
    </location>
</feature>
<feature type="compositionally biased region" description="Low complexity" evidence="8">
    <location>
        <begin position="254"/>
        <end position="277"/>
    </location>
</feature>
<dbReference type="PANTHER" id="PTHR12558">
    <property type="entry name" value="CELL DIVISION CYCLE 16,23,27"/>
    <property type="match status" value="1"/>
</dbReference>
<keyword evidence="4" id="KW-0833">Ubl conjugation pathway</keyword>
<dbReference type="EMBL" id="CALTRL010004607">
    <property type="protein sequence ID" value="CAH7683304.1"/>
    <property type="molecule type" value="Genomic_DNA"/>
</dbReference>
<feature type="region of interest" description="Disordered" evidence="8">
    <location>
        <begin position="182"/>
        <end position="209"/>
    </location>
</feature>
<dbReference type="GO" id="GO:0045842">
    <property type="term" value="P:positive regulation of mitotic metaphase/anaphase transition"/>
    <property type="evidence" value="ECO:0007669"/>
    <property type="project" value="TreeGrafter"/>
</dbReference>
<organism evidence="9 10">
    <name type="scientific">Phakopsora pachyrhizi</name>
    <name type="common">Asian soybean rust disease fungus</name>
    <dbReference type="NCBI Taxonomy" id="170000"/>
    <lineage>
        <taxon>Eukaryota</taxon>
        <taxon>Fungi</taxon>
        <taxon>Dikarya</taxon>
        <taxon>Basidiomycota</taxon>
        <taxon>Pucciniomycotina</taxon>
        <taxon>Pucciniomycetes</taxon>
        <taxon>Pucciniales</taxon>
        <taxon>Phakopsoraceae</taxon>
        <taxon>Phakopsora</taxon>
    </lineage>
</organism>
<dbReference type="SMART" id="SM00028">
    <property type="entry name" value="TPR"/>
    <property type="match status" value="7"/>
</dbReference>
<feature type="compositionally biased region" description="Basic and acidic residues" evidence="8">
    <location>
        <begin position="730"/>
        <end position="739"/>
    </location>
</feature>
<evidence type="ECO:0000256" key="5">
    <source>
        <dbReference type="ARBA" id="ARBA00022803"/>
    </source>
</evidence>
<keyword evidence="1" id="KW-0132">Cell division</keyword>
<name>A0AAV0B815_PHAPC</name>
<feature type="region of interest" description="Disordered" evidence="8">
    <location>
        <begin position="30"/>
        <end position="60"/>
    </location>
</feature>
<dbReference type="SUPFAM" id="SSF81901">
    <property type="entry name" value="HCP-like"/>
    <property type="match status" value="1"/>
</dbReference>
<keyword evidence="2" id="KW-0677">Repeat</keyword>
<protein>
    <submittedName>
        <fullName evidence="9">Expressed protein</fullName>
    </submittedName>
</protein>
<dbReference type="GO" id="GO:0005680">
    <property type="term" value="C:anaphase-promoting complex"/>
    <property type="evidence" value="ECO:0007669"/>
    <property type="project" value="UniProtKB-ARBA"/>
</dbReference>
<dbReference type="GO" id="GO:0005737">
    <property type="term" value="C:cytoplasm"/>
    <property type="evidence" value="ECO:0007669"/>
    <property type="project" value="TreeGrafter"/>
</dbReference>
<feature type="compositionally biased region" description="Polar residues" evidence="8">
    <location>
        <begin position="182"/>
        <end position="199"/>
    </location>
</feature>
<keyword evidence="6" id="KW-0131">Cell cycle</keyword>
<dbReference type="AlphaFoldDB" id="A0AAV0B815"/>
<evidence type="ECO:0000256" key="6">
    <source>
        <dbReference type="ARBA" id="ARBA00023306"/>
    </source>
</evidence>
<dbReference type="Gene3D" id="1.25.40.10">
    <property type="entry name" value="Tetratricopeptide repeat domain"/>
    <property type="match status" value="1"/>
</dbReference>
<dbReference type="PANTHER" id="PTHR12558:SF9">
    <property type="entry name" value="CELL DIVISION CYCLE PROTEIN 16 HOMOLOG"/>
    <property type="match status" value="1"/>
</dbReference>